<sequence>MAITSVDEIWSGRRGAVDDSFKREYERKFRIIADSTNEDAITVTAAMAAEGILMWGPYMAPNGSFDLFARCNQIEAEQSSDSPFIWEGRASYSSDAKPPDDIDPKTGGQNSQEENPLLRPPTISISTGTERKAAIVDRDGNKLVNSVGDQFDPPIEIDEPYMVLSISRNVLAINNFAMAWYIGTVNDSPFFGYPAEHVRLMSWSASSHYENNVFFWDEHFEFHAKGETLFTPAAAGAKPIDYGWGFVLLDQGFNELDANNLPKLMRDQDGQPYSHTILLNGAGAKLAAGQPPVYLLYYAHKKKDFSVFNLPTPNVPVTKKIPTPKNNNFQLPLW</sequence>
<name>A0A1F6C5G9_HANXR</name>
<proteinExistence type="predicted"/>
<evidence type="ECO:0000256" key="1">
    <source>
        <dbReference type="SAM" id="MobiDB-lite"/>
    </source>
</evidence>
<comment type="caution">
    <text evidence="2">The sequence shown here is derived from an EMBL/GenBank/DDBJ whole genome shotgun (WGS) entry which is preliminary data.</text>
</comment>
<accession>A0A1F6C5G9</accession>
<protein>
    <submittedName>
        <fullName evidence="2">Uncharacterized protein</fullName>
    </submittedName>
</protein>
<gene>
    <name evidence="2" type="ORF">A3F84_27795</name>
</gene>
<organism evidence="2 3">
    <name type="scientific">Handelsmanbacteria sp. (strain RIFCSPLOWO2_12_FULL_64_10)</name>
    <dbReference type="NCBI Taxonomy" id="1817868"/>
    <lineage>
        <taxon>Bacteria</taxon>
        <taxon>Candidatus Handelsmaniibacteriota</taxon>
    </lineage>
</organism>
<dbReference type="EMBL" id="MFKF01000416">
    <property type="protein sequence ID" value="OGG44117.1"/>
    <property type="molecule type" value="Genomic_DNA"/>
</dbReference>
<dbReference type="Proteomes" id="UP000178606">
    <property type="component" value="Unassembled WGS sequence"/>
</dbReference>
<dbReference type="AlphaFoldDB" id="A0A1F6C5G9"/>
<evidence type="ECO:0000313" key="2">
    <source>
        <dbReference type="EMBL" id="OGG44117.1"/>
    </source>
</evidence>
<evidence type="ECO:0000313" key="3">
    <source>
        <dbReference type="Proteomes" id="UP000178606"/>
    </source>
</evidence>
<reference evidence="2 3" key="1">
    <citation type="journal article" date="2016" name="Nat. Commun.">
        <title>Thousands of microbial genomes shed light on interconnected biogeochemical processes in an aquifer system.</title>
        <authorList>
            <person name="Anantharaman K."/>
            <person name="Brown C.T."/>
            <person name="Hug L.A."/>
            <person name="Sharon I."/>
            <person name="Castelle C.J."/>
            <person name="Probst A.J."/>
            <person name="Thomas B.C."/>
            <person name="Singh A."/>
            <person name="Wilkins M.J."/>
            <person name="Karaoz U."/>
            <person name="Brodie E.L."/>
            <person name="Williams K.H."/>
            <person name="Hubbard S.S."/>
            <person name="Banfield J.F."/>
        </authorList>
    </citation>
    <scope>NUCLEOTIDE SEQUENCE [LARGE SCALE GENOMIC DNA]</scope>
    <source>
        <strain evidence="3">RIFCSPLOWO2_12_FULL_64_10</strain>
    </source>
</reference>
<feature type="region of interest" description="Disordered" evidence="1">
    <location>
        <begin position="89"/>
        <end position="124"/>
    </location>
</feature>